<evidence type="ECO:0000256" key="8">
    <source>
        <dbReference type="SAM" id="MobiDB-lite"/>
    </source>
</evidence>
<dbReference type="Gene3D" id="2.10.220.10">
    <property type="entry name" value="Hormone Receptor, Insulin-like Growth Factor Receptor 1, Chain A, domain 2"/>
    <property type="match status" value="1"/>
</dbReference>
<dbReference type="PANTHER" id="PTHR46549">
    <property type="entry name" value="MACPF DOMAIN-CONTAINING PROTEIN"/>
    <property type="match status" value="1"/>
</dbReference>
<organism>
    <name type="scientific">Branchiostoma floridae</name>
    <name type="common">Florida lancelet</name>
    <name type="synonym">Amphioxus</name>
    <dbReference type="NCBI Taxonomy" id="7739"/>
    <lineage>
        <taxon>Eukaryota</taxon>
        <taxon>Metazoa</taxon>
        <taxon>Chordata</taxon>
        <taxon>Cephalochordata</taxon>
        <taxon>Leptocardii</taxon>
        <taxon>Amphioxiformes</taxon>
        <taxon>Branchiostomatidae</taxon>
        <taxon>Branchiostoma</taxon>
    </lineage>
</organism>
<protein>
    <recommendedName>
        <fullName evidence="14">MACPF domain-containing protein</fullName>
    </recommendedName>
</protein>
<evidence type="ECO:0000256" key="2">
    <source>
        <dbReference type="ARBA" id="ARBA00022536"/>
    </source>
</evidence>
<dbReference type="eggNOG" id="KOG4297">
    <property type="taxonomic scope" value="Eukaryota"/>
</dbReference>
<dbReference type="Pfam" id="PF07699">
    <property type="entry name" value="Ephrin_rec_like"/>
    <property type="match status" value="2"/>
</dbReference>
<dbReference type="PROSITE" id="PS00615">
    <property type="entry name" value="C_TYPE_LECTIN_1"/>
    <property type="match status" value="1"/>
</dbReference>
<dbReference type="Gene3D" id="2.10.25.10">
    <property type="entry name" value="Laminin"/>
    <property type="match status" value="1"/>
</dbReference>
<name>C3ZKZ8_BRAFL</name>
<proteinExistence type="inferred from homology"/>
<dbReference type="InterPro" id="IPR018097">
    <property type="entry name" value="EGF_Ca-bd_CS"/>
</dbReference>
<keyword evidence="6" id="KW-0325">Glycoprotein</keyword>
<keyword evidence="2 7" id="KW-0245">EGF-like domain</keyword>
<dbReference type="PANTHER" id="PTHR46549:SF1">
    <property type="entry name" value="MACPF DOMAIN-CONTAINING PROTEIN"/>
    <property type="match status" value="1"/>
</dbReference>
<reference evidence="13" key="1">
    <citation type="journal article" date="2008" name="Nature">
        <title>The amphioxus genome and the evolution of the chordate karyotype.</title>
        <authorList>
            <consortium name="US DOE Joint Genome Institute (JGI-PGF)"/>
            <person name="Putnam N.H."/>
            <person name="Butts T."/>
            <person name="Ferrier D.E.K."/>
            <person name="Furlong R.F."/>
            <person name="Hellsten U."/>
            <person name="Kawashima T."/>
            <person name="Robinson-Rechavi M."/>
            <person name="Shoguchi E."/>
            <person name="Terry A."/>
            <person name="Yu J.-K."/>
            <person name="Benito-Gutierrez E.L."/>
            <person name="Dubchak I."/>
            <person name="Garcia-Fernandez J."/>
            <person name="Gibson-Brown J.J."/>
            <person name="Grigoriev I.V."/>
            <person name="Horton A.C."/>
            <person name="de Jong P.J."/>
            <person name="Jurka J."/>
            <person name="Kapitonov V.V."/>
            <person name="Kohara Y."/>
            <person name="Kuroki Y."/>
            <person name="Lindquist E."/>
            <person name="Lucas S."/>
            <person name="Osoegawa K."/>
            <person name="Pennacchio L.A."/>
            <person name="Salamov A.A."/>
            <person name="Satou Y."/>
            <person name="Sauka-Spengler T."/>
            <person name="Schmutz J."/>
            <person name="Shin-I T."/>
            <person name="Toyoda A."/>
            <person name="Bronner-Fraser M."/>
            <person name="Fujiyama A."/>
            <person name="Holland L.Z."/>
            <person name="Holland P.W.H."/>
            <person name="Satoh N."/>
            <person name="Rokhsar D.S."/>
        </authorList>
    </citation>
    <scope>NUCLEOTIDE SEQUENCE [LARGE SCALE GENOMIC DNA]</scope>
    <source>
        <strain evidence="13">S238N-H82</strain>
        <tissue evidence="13">Testes</tissue>
    </source>
</reference>
<comment type="similarity">
    <text evidence="1">Belongs to the CRELD family.</text>
</comment>
<dbReference type="InterPro" id="IPR006212">
    <property type="entry name" value="Furin_repeat"/>
</dbReference>
<dbReference type="InterPro" id="IPR016187">
    <property type="entry name" value="CTDL_fold"/>
</dbReference>
<evidence type="ECO:0008006" key="14">
    <source>
        <dbReference type="Google" id="ProtNLM"/>
    </source>
</evidence>
<dbReference type="InterPro" id="IPR009030">
    <property type="entry name" value="Growth_fac_rcpt_cys_sf"/>
</dbReference>
<evidence type="ECO:0000256" key="7">
    <source>
        <dbReference type="PROSITE-ProRule" id="PRU00076"/>
    </source>
</evidence>
<dbReference type="SMART" id="SM00179">
    <property type="entry name" value="EGF_CA"/>
    <property type="match status" value="1"/>
</dbReference>
<evidence type="ECO:0000259" key="10">
    <source>
        <dbReference type="PROSITE" id="PS50026"/>
    </source>
</evidence>
<keyword evidence="3 9" id="KW-0732">Signal</keyword>
<dbReference type="SUPFAM" id="SSF57184">
    <property type="entry name" value="Growth factor receptor domain"/>
    <property type="match status" value="2"/>
</dbReference>
<dbReference type="SMART" id="SM00261">
    <property type="entry name" value="FU"/>
    <property type="match status" value="3"/>
</dbReference>
<dbReference type="AlphaFoldDB" id="C3ZKZ8"/>
<accession>C3ZKZ8</accession>
<sequence>MRGVTNMWSLKVTCLVCLLFVPLQQTTSAAVPAPQAELSEDNPALVDRVINSVLTDNGDELDSALREISGAKRDQSKAEETMPVADSAVETMPVAENAVGSDSNTHEKKGAQVFLANAAKQIGTKVVDKLGDRIAEGVVENHQEEVVNGLKDYFSSQLEDFDKQYQEALQSTGNLAAGLSRPVKEETLVMHLRYHRRTARYEDYEVPDSMTVQGVYDTDVESNTFSSMEGYRQYLEQKSAVTSATAMFQEELNKASGYGAGGGAFGLGWYEIFMDDVKPADLNLAFLWDFLRLPVSYFSIGADTKFQNFILRYGTHYIQSAKFGGQLKIIKTKEASSDLSVQAFSERAQTDWKKTFSTFSAEASMTKSSSWFHKHETKEESENSEGEASQDTEKTSSFEFSNELMVVQGGDQQIAAAITEMYTSSLNTELKAWLDSIKDYPKAFSFVMKPITAALDINFDSLFPNGDVDFGCLGQSDLEVESGTGRHYYIQETTVTTADNETREYPRFVSIQGLVMTYDEETGVFTVTESDFEASNARVPALPDWVEGRQVARAEYHSLLQHLSRQSSATGDVPCNVKWSNAHRLDPTIGGKCIHFTAASEGDIFVVFAGIPQKHETWLYVQISPEGVALYKSMRVVTTQLLDGASSLGSSNLYQSYFVCVTEDTIGGVTIIQYGKTPDNEELPHVWLEFEIDEVLSLQYYAFGSGMYPVKVMGVSIIDQPAQYFIVCREGTPRKDNGRCSQQCHEECDGCRTTGSDSPTDCIACKHYSVGFPYIEGDSGSFTCVATCPEHMEPATETSKCTLCSTLCEDVSGRGTRVCTGPNSGDCSVCRYTTSDGGCLEGCSPGQKAVAQDEGGFRCDQCQPGHKCVRGDEMEEICPAGTHSSPERTSCLECAAGQFSSPGSQYCQDCPAGKYSANSGASTCTACPSGQYSSSSGSSSCQVCPAGQYSASAGSTSCQDCPAGQFSAMGGASSCDDCPAGQYSADAGSSSCQVCQPGQYSASTGSTSCQDCPAGQFSRVGAATRCNDCPAGQYSADAGSSGCEACAEGYTSEEGATECYDWDQCSPNPCENNGVCTDGVDSFTCACQGQYTGDRCQLACPAAWASHGTECFHLGESSGDYLRARGRCAATHNSLLAMPKDEATNTFIANLISSSQRPGGRYWIGLNDLQRDSAEWEDTSDDRWTWEDNTPLGWNNWKPGEPNGEHERCAMIIPYRDDWNDLVCTATNLYYVCQKSAE</sequence>
<dbReference type="SMART" id="SM00181">
    <property type="entry name" value="EGF"/>
    <property type="match status" value="2"/>
</dbReference>
<dbReference type="FunFam" id="2.10.25.10:FF:000321">
    <property type="entry name" value="Protein delta homolog 1"/>
    <property type="match status" value="1"/>
</dbReference>
<feature type="chain" id="PRO_5002936968" description="MACPF domain-containing protein" evidence="9">
    <location>
        <begin position="30"/>
        <end position="1238"/>
    </location>
</feature>
<dbReference type="SUPFAM" id="SSF57196">
    <property type="entry name" value="EGF/Laminin"/>
    <property type="match status" value="1"/>
</dbReference>
<evidence type="ECO:0000259" key="11">
    <source>
        <dbReference type="PROSITE" id="PS50041"/>
    </source>
</evidence>
<evidence type="ECO:0000256" key="6">
    <source>
        <dbReference type="ARBA" id="ARBA00023180"/>
    </source>
</evidence>
<gene>
    <name evidence="13" type="ORF">BRAFLDRAFT_89470</name>
</gene>
<dbReference type="CDD" id="cd00054">
    <property type="entry name" value="EGF_CA"/>
    <property type="match status" value="1"/>
</dbReference>
<dbReference type="eggNOG" id="KOG1217">
    <property type="taxonomic scope" value="Eukaryota"/>
</dbReference>
<feature type="signal peptide" evidence="9">
    <location>
        <begin position="1"/>
        <end position="29"/>
    </location>
</feature>
<feature type="domain" description="EGF-like" evidence="10">
    <location>
        <begin position="1061"/>
        <end position="1097"/>
    </location>
</feature>
<evidence type="ECO:0000256" key="3">
    <source>
        <dbReference type="ARBA" id="ARBA00022729"/>
    </source>
</evidence>
<evidence type="ECO:0000313" key="13">
    <source>
        <dbReference type="EMBL" id="EEN46680.1"/>
    </source>
</evidence>
<dbReference type="InterPro" id="IPR000152">
    <property type="entry name" value="EGF-type_Asp/Asn_hydroxyl_site"/>
</dbReference>
<dbReference type="Gene3D" id="2.10.50.10">
    <property type="entry name" value="Tumor Necrosis Factor Receptor, subunit A, domain 2"/>
    <property type="match status" value="3"/>
</dbReference>
<feature type="disulfide bond" evidence="7">
    <location>
        <begin position="1087"/>
        <end position="1096"/>
    </location>
</feature>
<dbReference type="PROSITE" id="PS00022">
    <property type="entry name" value="EGF_1"/>
    <property type="match status" value="1"/>
</dbReference>
<dbReference type="SMART" id="SM00034">
    <property type="entry name" value="CLECT"/>
    <property type="match status" value="1"/>
</dbReference>
<dbReference type="EMBL" id="GG666640">
    <property type="protein sequence ID" value="EEN46680.1"/>
    <property type="molecule type" value="Genomic_DNA"/>
</dbReference>
<feature type="domain" description="MACPF" evidence="12">
    <location>
        <begin position="140"/>
        <end position="485"/>
    </location>
</feature>
<dbReference type="InterPro" id="IPR016186">
    <property type="entry name" value="C-type_lectin-like/link_sf"/>
</dbReference>
<feature type="domain" description="C-type lectin" evidence="11">
    <location>
        <begin position="1107"/>
        <end position="1224"/>
    </location>
</feature>
<dbReference type="InterPro" id="IPR001881">
    <property type="entry name" value="EGF-like_Ca-bd_dom"/>
</dbReference>
<dbReference type="PROSITE" id="PS50026">
    <property type="entry name" value="EGF_3"/>
    <property type="match status" value="1"/>
</dbReference>
<dbReference type="InterPro" id="IPR000742">
    <property type="entry name" value="EGF"/>
</dbReference>
<dbReference type="Gene3D" id="3.10.100.10">
    <property type="entry name" value="Mannose-Binding Protein A, subunit A"/>
    <property type="match status" value="1"/>
</dbReference>
<evidence type="ECO:0000259" key="12">
    <source>
        <dbReference type="PROSITE" id="PS51412"/>
    </source>
</evidence>
<keyword evidence="4" id="KW-0677">Repeat</keyword>
<dbReference type="PROSITE" id="PS50041">
    <property type="entry name" value="C_TYPE_LECTIN_2"/>
    <property type="match status" value="1"/>
</dbReference>
<dbReference type="CDD" id="cd00064">
    <property type="entry name" value="FU"/>
    <property type="match status" value="1"/>
</dbReference>
<dbReference type="GO" id="GO:0005509">
    <property type="term" value="F:calcium ion binding"/>
    <property type="evidence" value="ECO:0007669"/>
    <property type="project" value="InterPro"/>
</dbReference>
<dbReference type="Pfam" id="PF00008">
    <property type="entry name" value="EGF"/>
    <property type="match status" value="1"/>
</dbReference>
<keyword evidence="5 7" id="KW-1015">Disulfide bond</keyword>
<evidence type="ECO:0000256" key="5">
    <source>
        <dbReference type="ARBA" id="ARBA00023157"/>
    </source>
</evidence>
<dbReference type="PROSITE" id="PS00010">
    <property type="entry name" value="ASX_HYDROXYL"/>
    <property type="match status" value="1"/>
</dbReference>
<feature type="region of interest" description="Disordered" evidence="8">
    <location>
        <begin position="370"/>
        <end position="394"/>
    </location>
</feature>
<evidence type="ECO:0000256" key="9">
    <source>
        <dbReference type="SAM" id="SignalP"/>
    </source>
</evidence>
<dbReference type="InterPro" id="IPR001304">
    <property type="entry name" value="C-type_lectin-like"/>
</dbReference>
<evidence type="ECO:0000256" key="1">
    <source>
        <dbReference type="ARBA" id="ARBA00005897"/>
    </source>
</evidence>
<dbReference type="InterPro" id="IPR011641">
    <property type="entry name" value="Tyr-kin_ephrin_A/B_rcpt-like"/>
</dbReference>
<dbReference type="InParanoid" id="C3ZKZ8"/>
<dbReference type="InterPro" id="IPR018378">
    <property type="entry name" value="C-type_lectin_CS"/>
</dbReference>
<dbReference type="InterPro" id="IPR020864">
    <property type="entry name" value="MACPF"/>
</dbReference>
<dbReference type="SMART" id="SM01411">
    <property type="entry name" value="Ephrin_rec_like"/>
    <property type="match status" value="4"/>
</dbReference>
<dbReference type="PROSITE" id="PS51412">
    <property type="entry name" value="MACPF_2"/>
    <property type="match status" value="1"/>
</dbReference>
<evidence type="ECO:0000256" key="4">
    <source>
        <dbReference type="ARBA" id="ARBA00022737"/>
    </source>
</evidence>
<dbReference type="PROSITE" id="PS01187">
    <property type="entry name" value="EGF_CA"/>
    <property type="match status" value="1"/>
</dbReference>
<dbReference type="Pfam" id="PF01823">
    <property type="entry name" value="MACPF"/>
    <property type="match status" value="1"/>
</dbReference>
<comment type="caution">
    <text evidence="7">Lacks conserved residue(s) required for the propagation of feature annotation.</text>
</comment>
<dbReference type="SUPFAM" id="SSF56436">
    <property type="entry name" value="C-type lectin-like"/>
    <property type="match status" value="1"/>
</dbReference>